<dbReference type="Gene3D" id="3.60.20.10">
    <property type="entry name" value="Glutamine Phosphoribosylpyrophosphate, subunit 1, domain 1"/>
    <property type="match status" value="1"/>
</dbReference>
<name>A0A813LQY3_POLGL</name>
<protein>
    <recommendedName>
        <fullName evidence="3">Glutamine amidotransferase type-2 domain-containing protein</fullName>
    </recommendedName>
</protein>
<dbReference type="InterPro" id="IPR014729">
    <property type="entry name" value="Rossmann-like_a/b/a_fold"/>
</dbReference>
<feature type="domain" description="Glutamine amidotransferase type-2" evidence="3">
    <location>
        <begin position="2"/>
        <end position="198"/>
    </location>
</feature>
<feature type="signal peptide" evidence="2">
    <location>
        <begin position="1"/>
        <end position="17"/>
    </location>
</feature>
<accession>A0A813LQY3</accession>
<dbReference type="PANTHER" id="PTHR43284:SF1">
    <property type="entry name" value="ASPARAGINE SYNTHETASE"/>
    <property type="match status" value="1"/>
</dbReference>
<gene>
    <name evidence="4" type="ORF">PGLA2088_LOCUS50271</name>
</gene>
<evidence type="ECO:0000313" key="4">
    <source>
        <dbReference type="EMBL" id="CAE8741036.1"/>
    </source>
</evidence>
<keyword evidence="2" id="KW-0732">Signal</keyword>
<feature type="region of interest" description="Disordered" evidence="1">
    <location>
        <begin position="538"/>
        <end position="557"/>
    </location>
</feature>
<sequence>MCSFIAASWLILNLTHANFFLQPRGPDATNRWSGYGYDFVHNLLHMTGERVLQPFHDEAAQVVAFFNGELYNWRALQEEDGRADGDAFRSDGDALLSGYLRHGRRFVQRLDGEFALAIFDFRQGEAIFATDPFGTKPLFVARSARSGGLLAVASYRSALTRLLLPKEGGEGDGGEGRAFLEEEVQAVEPNSALVLELPRSLPLNRGETRGGAEEADAPTATSQGAPRILARFIVFEFDLRQHKNHTRDWRTAFFKAVEKRAHLSRVGPNQTSNERPSMCFSDGYDSGAIALVLGKLGVQPALYTVQAREDVRLLLGRVSFLGERLGVDAEWTLAQLSAPDFDAEREFLRARAERVQYRLRPGYANVDDKAAAGLSWIFRRAVRSGRRLFLSGTGADEIISDYGIGGQPLEFHSTLAGLFPEDLGDVFPWMNVFLGTQRDYLAKEESTAGAHGVETRYPFLDRSLVQEYLWLTSSMKNSLYKAPVHELLESDFFPFAAGQKRGFSADKNLVGENSAESPKSVVDDGGARDKLWRAVAAATDPGAPDSTMVMSTSSRKEEGALEALPNLSLETGRLLRLPLHRLREILGCSGTPDASDFRCPDTDSDSDSDSNDPITTNNNNSDPTTQGPRLHPDLPHFAGSGSGLHRPAQGGRLRIRKCKSFLLAARRGRRRRPLSVFRRATRSPQSWAEEMAGSLPSLLSPPMATFGELAPPLSQAAANGHRPRHRVVVMTSCMEEAYFWTYCAPLLSSLREAFQMLPEATEEGRGETGNDSGYQGLLRVLVATAGVSPEALELVGKGLPPGFAEFVAFDDNQEHLDEEHHDSTAENYRRVSYQRVKLSQYVKLWQQRVLDTGVDFVVCMDSDMLVAKPFWHVFEYLEQLRVDVAFSYYDGTRQVPWGSLEEVSLTKGGFVRLQGGMLVMRNSWQAIQWFALWAHITRTLVHDMEQEGADSECWRMLFKEFKGPSQAALAVLLTRGHVELMGDVSTCSKVRTIPLQSLHGGEEVVSVRMHGLPSQYLNDAESTENGSLPPSVHIVHLKGNWWRMVLPQGHEHIEAPTRTYEWNRQAFQLWRRHYATFGWAVTFQDGPPETADE</sequence>
<organism evidence="4 5">
    <name type="scientific">Polarella glacialis</name>
    <name type="common">Dinoflagellate</name>
    <dbReference type="NCBI Taxonomy" id="89957"/>
    <lineage>
        <taxon>Eukaryota</taxon>
        <taxon>Sar</taxon>
        <taxon>Alveolata</taxon>
        <taxon>Dinophyceae</taxon>
        <taxon>Suessiales</taxon>
        <taxon>Suessiaceae</taxon>
        <taxon>Polarella</taxon>
    </lineage>
</organism>
<dbReference type="Pfam" id="PF13537">
    <property type="entry name" value="GATase_7"/>
    <property type="match status" value="1"/>
</dbReference>
<evidence type="ECO:0000256" key="2">
    <source>
        <dbReference type="SAM" id="SignalP"/>
    </source>
</evidence>
<evidence type="ECO:0000313" key="5">
    <source>
        <dbReference type="Proteomes" id="UP000626109"/>
    </source>
</evidence>
<dbReference type="InterPro" id="IPR029055">
    <property type="entry name" value="Ntn_hydrolases_N"/>
</dbReference>
<dbReference type="EMBL" id="CAJNNW010037347">
    <property type="protein sequence ID" value="CAE8741036.1"/>
    <property type="molecule type" value="Genomic_DNA"/>
</dbReference>
<feature type="region of interest" description="Disordered" evidence="1">
    <location>
        <begin position="592"/>
        <end position="649"/>
    </location>
</feature>
<dbReference type="SUPFAM" id="SSF52402">
    <property type="entry name" value="Adenine nucleotide alpha hydrolases-like"/>
    <property type="match status" value="1"/>
</dbReference>
<feature type="compositionally biased region" description="Low complexity" evidence="1">
    <location>
        <begin position="611"/>
        <end position="625"/>
    </location>
</feature>
<evidence type="ECO:0000259" key="3">
    <source>
        <dbReference type="PROSITE" id="PS51278"/>
    </source>
</evidence>
<dbReference type="PROSITE" id="PS51278">
    <property type="entry name" value="GATASE_TYPE_2"/>
    <property type="match status" value="1"/>
</dbReference>
<feature type="chain" id="PRO_5032481767" description="Glutamine amidotransferase type-2 domain-containing protein" evidence="2">
    <location>
        <begin position="18"/>
        <end position="1093"/>
    </location>
</feature>
<dbReference type="AlphaFoldDB" id="A0A813LQY3"/>
<comment type="caution">
    <text evidence="4">The sequence shown here is derived from an EMBL/GenBank/DDBJ whole genome shotgun (WGS) entry which is preliminary data.</text>
</comment>
<dbReference type="Proteomes" id="UP000626109">
    <property type="component" value="Unassembled WGS sequence"/>
</dbReference>
<dbReference type="InterPro" id="IPR017932">
    <property type="entry name" value="GATase_2_dom"/>
</dbReference>
<proteinExistence type="predicted"/>
<evidence type="ECO:0000256" key="1">
    <source>
        <dbReference type="SAM" id="MobiDB-lite"/>
    </source>
</evidence>
<dbReference type="SUPFAM" id="SSF56235">
    <property type="entry name" value="N-terminal nucleophile aminohydrolases (Ntn hydrolases)"/>
    <property type="match status" value="1"/>
</dbReference>
<dbReference type="InterPro" id="IPR051786">
    <property type="entry name" value="ASN_synthetase/amidase"/>
</dbReference>
<reference evidence="4" key="1">
    <citation type="submission" date="2021-02" db="EMBL/GenBank/DDBJ databases">
        <authorList>
            <person name="Dougan E. K."/>
            <person name="Rhodes N."/>
            <person name="Thang M."/>
            <person name="Chan C."/>
        </authorList>
    </citation>
    <scope>NUCLEOTIDE SEQUENCE</scope>
</reference>
<dbReference type="Gene3D" id="3.40.50.620">
    <property type="entry name" value="HUPs"/>
    <property type="match status" value="1"/>
</dbReference>
<dbReference type="PANTHER" id="PTHR43284">
    <property type="entry name" value="ASPARAGINE SYNTHETASE (GLUTAMINE-HYDROLYZING)"/>
    <property type="match status" value="1"/>
</dbReference>